<comment type="catalytic activity">
    <reaction evidence="5">
        <text>adenylyl-molybdopterin + molybdate = Mo-molybdopterin + AMP + H(+)</text>
        <dbReference type="Rhea" id="RHEA:35047"/>
        <dbReference type="ChEBI" id="CHEBI:15378"/>
        <dbReference type="ChEBI" id="CHEBI:36264"/>
        <dbReference type="ChEBI" id="CHEBI:62727"/>
        <dbReference type="ChEBI" id="CHEBI:71302"/>
        <dbReference type="ChEBI" id="CHEBI:456215"/>
        <dbReference type="EC" id="2.10.1.1"/>
    </reaction>
</comment>
<dbReference type="EMBL" id="JAIGNQ010000001">
    <property type="protein sequence ID" value="MBX7487257.1"/>
    <property type="molecule type" value="Genomic_DNA"/>
</dbReference>
<evidence type="ECO:0000256" key="2">
    <source>
        <dbReference type="ARBA" id="ARBA00005046"/>
    </source>
</evidence>
<protein>
    <recommendedName>
        <fullName evidence="6">Molybdopterin molybdenumtransferase</fullName>
        <ecNumber evidence="6">2.10.1.1</ecNumber>
    </recommendedName>
</protein>
<dbReference type="Gene3D" id="2.40.340.10">
    <property type="entry name" value="MoeA, C-terminal, domain IV"/>
    <property type="match status" value="1"/>
</dbReference>
<sequence length="394" mass="41083">MISYDEALARLIGAVQSLPGEAIGLDAAEGRTLAKRVVAAIDAPRADVSAMDGYAVRMAEARAGDWLNLVGEAAAGAPFGGDMSSGEAVRIFTGAYVPTGADCVVMQEYAERNGDRVRFREGFGPARHIRKRAGDFAKGATVLEVGQRLTPRAMVALAGADIAGIEVTRRPKVAVVATGDELEQPGSAHLSPHGLPESGSYGVGALAMSCGATLAERMRGRDDLDVLSGLARRALDIADCVVIIGGASVGDHDLARPMFAGIGLHEHFARIAIKPGKPVWFGMCGDKPVLGLPGNPTSAMVTARLFLVPLLAAMQGGNGADEVRFMPQILAADLPPNGSREAFVRARATEEGLLPADNQESGAQAPLASSDWLIRRSPNDGPCSSGQVVRAIRF</sequence>
<organism evidence="8 9">
    <name type="scientific">Qipengyuania pacifica</name>
    <dbReference type="NCBI Taxonomy" id="2860199"/>
    <lineage>
        <taxon>Bacteria</taxon>
        <taxon>Pseudomonadati</taxon>
        <taxon>Pseudomonadota</taxon>
        <taxon>Alphaproteobacteria</taxon>
        <taxon>Sphingomonadales</taxon>
        <taxon>Erythrobacteraceae</taxon>
        <taxon>Qipengyuania</taxon>
    </lineage>
</organism>
<dbReference type="InterPro" id="IPR001453">
    <property type="entry name" value="MoaB/Mog_dom"/>
</dbReference>
<dbReference type="InterPro" id="IPR038987">
    <property type="entry name" value="MoeA-like"/>
</dbReference>
<feature type="domain" description="MoaB/Mog" evidence="7">
    <location>
        <begin position="174"/>
        <end position="313"/>
    </location>
</feature>
<evidence type="ECO:0000256" key="5">
    <source>
        <dbReference type="ARBA" id="ARBA00047317"/>
    </source>
</evidence>
<dbReference type="PANTHER" id="PTHR10192:SF5">
    <property type="entry name" value="GEPHYRIN"/>
    <property type="match status" value="1"/>
</dbReference>
<reference evidence="8 9" key="1">
    <citation type="submission" date="2021-08" db="EMBL/GenBank/DDBJ databases">
        <title>Comparative Genomics Analysis of the Genus Qipengyuania Reveals Extensive Genetic Diversity and Metabolic Versatility, Including the Description of Fifteen Novel Species.</title>
        <authorList>
            <person name="Liu Y."/>
        </authorList>
    </citation>
    <scope>NUCLEOTIDE SEQUENCE [LARGE SCALE GENOMIC DNA]</scope>
    <source>
        <strain evidence="8 9">GH25</strain>
    </source>
</reference>
<name>A0ABS7JB72_9SPHN</name>
<evidence type="ECO:0000256" key="3">
    <source>
        <dbReference type="ARBA" id="ARBA00010763"/>
    </source>
</evidence>
<comment type="function">
    <text evidence="1 6">Catalyzes the insertion of molybdate into adenylated molybdopterin with the concomitant release of AMP.</text>
</comment>
<dbReference type="SMART" id="SM00852">
    <property type="entry name" value="MoCF_biosynth"/>
    <property type="match status" value="1"/>
</dbReference>
<evidence type="ECO:0000313" key="8">
    <source>
        <dbReference type="EMBL" id="MBX7487257.1"/>
    </source>
</evidence>
<keyword evidence="6" id="KW-0808">Transferase</keyword>
<dbReference type="Pfam" id="PF00994">
    <property type="entry name" value="MoCF_biosynth"/>
    <property type="match status" value="1"/>
</dbReference>
<keyword evidence="6" id="KW-0460">Magnesium</keyword>
<proteinExistence type="inferred from homology"/>
<dbReference type="InterPro" id="IPR036425">
    <property type="entry name" value="MoaB/Mog-like_dom_sf"/>
</dbReference>
<dbReference type="InterPro" id="IPR005110">
    <property type="entry name" value="MoeA_linker/N"/>
</dbReference>
<dbReference type="CDD" id="cd00887">
    <property type="entry name" value="MoeA"/>
    <property type="match status" value="1"/>
</dbReference>
<dbReference type="Gene3D" id="2.170.190.11">
    <property type="entry name" value="Molybdopterin biosynthesis moea protein, domain 3"/>
    <property type="match status" value="1"/>
</dbReference>
<dbReference type="Gene3D" id="3.40.980.10">
    <property type="entry name" value="MoaB/Mog-like domain"/>
    <property type="match status" value="1"/>
</dbReference>
<evidence type="ECO:0000256" key="6">
    <source>
        <dbReference type="RuleBase" id="RU365090"/>
    </source>
</evidence>
<evidence type="ECO:0000259" key="7">
    <source>
        <dbReference type="SMART" id="SM00852"/>
    </source>
</evidence>
<evidence type="ECO:0000256" key="4">
    <source>
        <dbReference type="ARBA" id="ARBA00023150"/>
    </source>
</evidence>
<dbReference type="SUPFAM" id="SSF63867">
    <property type="entry name" value="MoeA C-terminal domain-like"/>
    <property type="match status" value="1"/>
</dbReference>
<dbReference type="SUPFAM" id="SSF53218">
    <property type="entry name" value="Molybdenum cofactor biosynthesis proteins"/>
    <property type="match status" value="1"/>
</dbReference>
<dbReference type="Proteomes" id="UP000776651">
    <property type="component" value="Unassembled WGS sequence"/>
</dbReference>
<comment type="similarity">
    <text evidence="3 6">Belongs to the MoeA family.</text>
</comment>
<keyword evidence="9" id="KW-1185">Reference proteome</keyword>
<gene>
    <name evidence="8" type="ORF">K3177_01895</name>
</gene>
<dbReference type="RefSeq" id="WP_221596665.1">
    <property type="nucleotide sequence ID" value="NZ_JAIGNQ010000001.1"/>
</dbReference>
<dbReference type="Gene3D" id="3.90.105.10">
    <property type="entry name" value="Molybdopterin biosynthesis moea protein, domain 2"/>
    <property type="match status" value="1"/>
</dbReference>
<keyword evidence="6" id="KW-0479">Metal-binding</keyword>
<comment type="pathway">
    <text evidence="2 6">Cofactor biosynthesis; molybdopterin biosynthesis.</text>
</comment>
<evidence type="ECO:0000256" key="1">
    <source>
        <dbReference type="ARBA" id="ARBA00002901"/>
    </source>
</evidence>
<dbReference type="Pfam" id="PF03453">
    <property type="entry name" value="MoeA_N"/>
    <property type="match status" value="1"/>
</dbReference>
<dbReference type="SUPFAM" id="SSF63882">
    <property type="entry name" value="MoeA N-terminal region -like"/>
    <property type="match status" value="1"/>
</dbReference>
<comment type="caution">
    <text evidence="8">The sequence shown here is derived from an EMBL/GenBank/DDBJ whole genome shotgun (WGS) entry which is preliminary data.</text>
</comment>
<dbReference type="PANTHER" id="PTHR10192">
    <property type="entry name" value="MOLYBDOPTERIN BIOSYNTHESIS PROTEIN"/>
    <property type="match status" value="1"/>
</dbReference>
<dbReference type="EC" id="2.10.1.1" evidence="6"/>
<dbReference type="Pfam" id="PF03454">
    <property type="entry name" value="MoeA_C"/>
    <property type="match status" value="1"/>
</dbReference>
<keyword evidence="6" id="KW-0500">Molybdenum</keyword>
<comment type="cofactor">
    <cofactor evidence="6">
        <name>Mg(2+)</name>
        <dbReference type="ChEBI" id="CHEBI:18420"/>
    </cofactor>
</comment>
<dbReference type="InterPro" id="IPR036688">
    <property type="entry name" value="MoeA_C_domain_IV_sf"/>
</dbReference>
<dbReference type="InterPro" id="IPR005111">
    <property type="entry name" value="MoeA_C_domain_IV"/>
</dbReference>
<accession>A0ABS7JB72</accession>
<keyword evidence="4 6" id="KW-0501">Molybdenum cofactor biosynthesis</keyword>
<dbReference type="InterPro" id="IPR036135">
    <property type="entry name" value="MoeA_linker/N_sf"/>
</dbReference>
<evidence type="ECO:0000313" key="9">
    <source>
        <dbReference type="Proteomes" id="UP000776651"/>
    </source>
</evidence>